<dbReference type="InterPro" id="IPR045584">
    <property type="entry name" value="Pilin-like"/>
</dbReference>
<gene>
    <name evidence="11" type="ORF">GV64_23660</name>
</gene>
<accession>A0A081KGN9</accession>
<comment type="caution">
    <text evidence="11">The sequence shown here is derived from an EMBL/GenBank/DDBJ whole genome shotgun (WGS) entry which is preliminary data.</text>
</comment>
<evidence type="ECO:0000256" key="10">
    <source>
        <dbReference type="SAM" id="Phobius"/>
    </source>
</evidence>
<organism evidence="11 12">
    <name type="scientific">Endozoicomonas elysicola</name>
    <dbReference type="NCBI Taxonomy" id="305900"/>
    <lineage>
        <taxon>Bacteria</taxon>
        <taxon>Pseudomonadati</taxon>
        <taxon>Pseudomonadota</taxon>
        <taxon>Gammaproteobacteria</taxon>
        <taxon>Oceanospirillales</taxon>
        <taxon>Endozoicomonadaceae</taxon>
        <taxon>Endozoicomonas</taxon>
    </lineage>
</organism>
<keyword evidence="3" id="KW-1003">Cell membrane</keyword>
<feature type="transmembrane region" description="Helical" evidence="10">
    <location>
        <begin position="93"/>
        <end position="117"/>
    </location>
</feature>
<dbReference type="STRING" id="305900.GV64_23660"/>
<dbReference type="GO" id="GO:0015627">
    <property type="term" value="C:type II protein secretion system complex"/>
    <property type="evidence" value="ECO:0007669"/>
    <property type="project" value="InterPro"/>
</dbReference>
<dbReference type="SUPFAM" id="SSF54523">
    <property type="entry name" value="Pili subunits"/>
    <property type="match status" value="1"/>
</dbReference>
<keyword evidence="7 10" id="KW-1133">Transmembrane helix</keyword>
<dbReference type="PRINTS" id="PR00885">
    <property type="entry name" value="BCTERIALGSPH"/>
</dbReference>
<dbReference type="Gene3D" id="3.55.40.10">
    <property type="entry name" value="minor pseudopilin epsh domain"/>
    <property type="match status" value="1"/>
</dbReference>
<dbReference type="GO" id="GO:0015628">
    <property type="term" value="P:protein secretion by the type II secretion system"/>
    <property type="evidence" value="ECO:0007669"/>
    <property type="project" value="InterPro"/>
</dbReference>
<evidence type="ECO:0000313" key="11">
    <source>
        <dbReference type="EMBL" id="KEI73315.1"/>
    </source>
</evidence>
<dbReference type="PROSITE" id="PS00409">
    <property type="entry name" value="PROKAR_NTER_METHYL"/>
    <property type="match status" value="1"/>
</dbReference>
<evidence type="ECO:0000256" key="4">
    <source>
        <dbReference type="ARBA" id="ARBA00022481"/>
    </source>
</evidence>
<keyword evidence="8 10" id="KW-0472">Membrane</keyword>
<keyword evidence="4" id="KW-0488">Methylation</keyword>
<evidence type="ECO:0000256" key="6">
    <source>
        <dbReference type="ARBA" id="ARBA00022692"/>
    </source>
</evidence>
<evidence type="ECO:0000256" key="1">
    <source>
        <dbReference type="ARBA" id="ARBA00004377"/>
    </source>
</evidence>
<evidence type="ECO:0000256" key="5">
    <source>
        <dbReference type="ARBA" id="ARBA00022519"/>
    </source>
</evidence>
<keyword evidence="5" id="KW-0997">Cell inner membrane</keyword>
<proteinExistence type="predicted"/>
<name>A0A081KGN9_9GAMM</name>
<evidence type="ECO:0000256" key="3">
    <source>
        <dbReference type="ARBA" id="ARBA00022475"/>
    </source>
</evidence>
<reference evidence="11 12" key="1">
    <citation type="submission" date="2014-06" db="EMBL/GenBank/DDBJ databases">
        <title>Whole Genome Sequences of Three Symbiotic Endozoicomonas Bacteria.</title>
        <authorList>
            <person name="Neave M.J."/>
            <person name="Apprill A."/>
            <person name="Voolstra C.R."/>
        </authorList>
    </citation>
    <scope>NUCLEOTIDE SEQUENCE [LARGE SCALE GENOMIC DNA]</scope>
    <source>
        <strain evidence="11 12">DSM 22380</strain>
    </source>
</reference>
<evidence type="ECO:0000313" key="12">
    <source>
        <dbReference type="Proteomes" id="UP000027997"/>
    </source>
</evidence>
<keyword evidence="12" id="KW-1185">Reference proteome</keyword>
<dbReference type="InterPro" id="IPR002416">
    <property type="entry name" value="T2SS_protein-GspH"/>
</dbReference>
<dbReference type="AlphaFoldDB" id="A0A081KGN9"/>
<dbReference type="NCBIfam" id="TIGR01708">
    <property type="entry name" value="typeII_sec_gspH"/>
    <property type="match status" value="1"/>
</dbReference>
<comment type="subcellular location">
    <subcellularLocation>
        <location evidence="1">Cell inner membrane</location>
        <topology evidence="1">Single-pass membrane protein</topology>
    </subcellularLocation>
</comment>
<dbReference type="InterPro" id="IPR049875">
    <property type="entry name" value="TypeII_GspH"/>
</dbReference>
<keyword evidence="6 10" id="KW-0812">Transmembrane</keyword>
<dbReference type="eggNOG" id="COG2165">
    <property type="taxonomic scope" value="Bacteria"/>
</dbReference>
<evidence type="ECO:0000256" key="8">
    <source>
        <dbReference type="ARBA" id="ARBA00023136"/>
    </source>
</evidence>
<dbReference type="NCBIfam" id="TIGR02532">
    <property type="entry name" value="IV_pilin_GFxxxE"/>
    <property type="match status" value="1"/>
</dbReference>
<dbReference type="GO" id="GO:0005886">
    <property type="term" value="C:plasma membrane"/>
    <property type="evidence" value="ECO:0007669"/>
    <property type="project" value="UniProtKB-SubCell"/>
</dbReference>
<dbReference type="EMBL" id="JOJP01000001">
    <property type="protein sequence ID" value="KEI73315.1"/>
    <property type="molecule type" value="Genomic_DNA"/>
</dbReference>
<sequence>MMARSAHPDGLSLPEIKDFTTEVQRNRVKALSFLRCSVSPWQPSLPEDTTTPSPFPRSAWECIPGMPHSKEPSACTRSSSPHKARQTTAIQGFTLLEIMLVMVLLGLAISAILPSLIPDDSGALMQKEARRLVMLTQSLQEQALISGQDMGLQQTHDGYRFLVYQQGKWQPVTDNRTLSPVALSSALRLAIFPGESVWRDTLELEKDKGFTFDFSDEEASPDSNDESKAEPDLFFWASGDISPAELRIFSTAENSSNSIFSVNIEEHGAIALVEGAER</sequence>
<evidence type="ECO:0000256" key="2">
    <source>
        <dbReference type="ARBA" id="ARBA00021549"/>
    </source>
</evidence>
<dbReference type="Proteomes" id="UP000027997">
    <property type="component" value="Unassembled WGS sequence"/>
</dbReference>
<protein>
    <recommendedName>
        <fullName evidence="2">Type II secretion system protein H</fullName>
    </recommendedName>
    <alternativeName>
        <fullName evidence="9">General secretion pathway protein H</fullName>
    </alternativeName>
</protein>
<evidence type="ECO:0000256" key="9">
    <source>
        <dbReference type="ARBA" id="ARBA00030775"/>
    </source>
</evidence>
<dbReference type="InterPro" id="IPR012902">
    <property type="entry name" value="N_methyl_site"/>
</dbReference>
<evidence type="ECO:0000256" key="7">
    <source>
        <dbReference type="ARBA" id="ARBA00022989"/>
    </source>
</evidence>